<evidence type="ECO:0000259" key="7">
    <source>
        <dbReference type="PROSITE" id="PS51078"/>
    </source>
</evidence>
<dbReference type="Proteomes" id="UP001589758">
    <property type="component" value="Unassembled WGS sequence"/>
</dbReference>
<dbReference type="Gene3D" id="1.10.10.10">
    <property type="entry name" value="Winged helix-like DNA-binding domain superfamily/Winged helix DNA-binding domain"/>
    <property type="match status" value="1"/>
</dbReference>
<dbReference type="InterPro" id="IPR014757">
    <property type="entry name" value="Tscrpt_reg_IclR_C"/>
</dbReference>
<dbReference type="PANTHER" id="PTHR30136">
    <property type="entry name" value="HELIX-TURN-HELIX TRANSCRIPTIONAL REGULATOR, ICLR FAMILY"/>
    <property type="match status" value="1"/>
</dbReference>
<evidence type="ECO:0000256" key="2">
    <source>
        <dbReference type="ARBA" id="ARBA00023125"/>
    </source>
</evidence>
<dbReference type="PROSITE" id="PS51078">
    <property type="entry name" value="ICLR_ED"/>
    <property type="match status" value="1"/>
</dbReference>
<dbReference type="RefSeq" id="WP_385876026.1">
    <property type="nucleotide sequence ID" value="NZ_JBHLXE010000024.1"/>
</dbReference>
<sequence>MVQSLSRGIQLIEAIARSNHGLTLTELANKVGLANSTTHRLLKTIELEGLIYQDLANERWLVSGKLFHLGSAFARTRDLLEIATPVMKHLMLRMGETVNICVMDDSVLEAVLVGQVQCLEIMRMVSPIGSKLPIHASAAGKILLSNYRDEELKGVFGEKYTLEKYTSNTLQTVPELIDEIRKVKNLQYAMDNEEQFLSLRCVASAVYDENHQIIAAISVSGPLIRMNDEKTNLAIHSVKEAANEISKRYTKI</sequence>
<evidence type="ECO:0000256" key="4">
    <source>
        <dbReference type="ARBA" id="ARBA00040379"/>
    </source>
</evidence>
<dbReference type="Gene3D" id="3.30.450.40">
    <property type="match status" value="1"/>
</dbReference>
<dbReference type="EMBL" id="JBHLXE010000024">
    <property type="protein sequence ID" value="MFC0178942.1"/>
    <property type="molecule type" value="Genomic_DNA"/>
</dbReference>
<dbReference type="Pfam" id="PF09339">
    <property type="entry name" value="HTH_IclR"/>
    <property type="match status" value="1"/>
</dbReference>
<accession>A0ABV6C7K5</accession>
<dbReference type="PROSITE" id="PS51077">
    <property type="entry name" value="HTH_ICLR"/>
    <property type="match status" value="1"/>
</dbReference>
<comment type="caution">
    <text evidence="8">The sequence shown here is derived from an EMBL/GenBank/DDBJ whole genome shotgun (WGS) entry which is preliminary data.</text>
</comment>
<dbReference type="PANTHER" id="PTHR30136:SF24">
    <property type="entry name" value="HTH-TYPE TRANSCRIPTIONAL REPRESSOR ALLR"/>
    <property type="match status" value="1"/>
</dbReference>
<feature type="domain" description="HTH iclR-type" evidence="6">
    <location>
        <begin position="2"/>
        <end position="64"/>
    </location>
</feature>
<dbReference type="InterPro" id="IPR029016">
    <property type="entry name" value="GAF-like_dom_sf"/>
</dbReference>
<dbReference type="SUPFAM" id="SSF55781">
    <property type="entry name" value="GAF domain-like"/>
    <property type="match status" value="1"/>
</dbReference>
<dbReference type="InterPro" id="IPR036388">
    <property type="entry name" value="WH-like_DNA-bd_sf"/>
</dbReference>
<keyword evidence="9" id="KW-1185">Reference proteome</keyword>
<keyword evidence="1" id="KW-0805">Transcription regulation</keyword>
<keyword evidence="3" id="KW-0804">Transcription</keyword>
<name>A0ABV6C7K5_9GAMM</name>
<dbReference type="InterPro" id="IPR036390">
    <property type="entry name" value="WH_DNA-bd_sf"/>
</dbReference>
<dbReference type="SUPFAM" id="SSF46785">
    <property type="entry name" value="Winged helix' DNA-binding domain"/>
    <property type="match status" value="1"/>
</dbReference>
<organism evidence="8 9">
    <name type="scientific">Thorsellia kenyensis</name>
    <dbReference type="NCBI Taxonomy" id="1549888"/>
    <lineage>
        <taxon>Bacteria</taxon>
        <taxon>Pseudomonadati</taxon>
        <taxon>Pseudomonadota</taxon>
        <taxon>Gammaproteobacteria</taxon>
        <taxon>Enterobacterales</taxon>
        <taxon>Thorselliaceae</taxon>
        <taxon>Thorsellia</taxon>
    </lineage>
</organism>
<dbReference type="InterPro" id="IPR050707">
    <property type="entry name" value="HTH_MetabolicPath_Reg"/>
</dbReference>
<keyword evidence="2" id="KW-0238">DNA-binding</keyword>
<evidence type="ECO:0000313" key="9">
    <source>
        <dbReference type="Proteomes" id="UP001589758"/>
    </source>
</evidence>
<reference evidence="8 9" key="1">
    <citation type="submission" date="2024-09" db="EMBL/GenBank/DDBJ databases">
        <authorList>
            <person name="Sun Q."/>
            <person name="Mori K."/>
        </authorList>
    </citation>
    <scope>NUCLEOTIDE SEQUENCE [LARGE SCALE GENOMIC DNA]</scope>
    <source>
        <strain evidence="8 9">CCM 8545</strain>
    </source>
</reference>
<gene>
    <name evidence="8" type="ORF">ACFFIT_02340</name>
</gene>
<proteinExistence type="predicted"/>
<dbReference type="InterPro" id="IPR005471">
    <property type="entry name" value="Tscrpt_reg_IclR_N"/>
</dbReference>
<evidence type="ECO:0000256" key="1">
    <source>
        <dbReference type="ARBA" id="ARBA00023015"/>
    </source>
</evidence>
<feature type="domain" description="IclR-ED" evidence="7">
    <location>
        <begin position="65"/>
        <end position="251"/>
    </location>
</feature>
<evidence type="ECO:0000259" key="6">
    <source>
        <dbReference type="PROSITE" id="PS51077"/>
    </source>
</evidence>
<evidence type="ECO:0000256" key="5">
    <source>
        <dbReference type="ARBA" id="ARBA00042627"/>
    </source>
</evidence>
<evidence type="ECO:0000256" key="3">
    <source>
        <dbReference type="ARBA" id="ARBA00023163"/>
    </source>
</evidence>
<dbReference type="SMART" id="SM00346">
    <property type="entry name" value="HTH_ICLR"/>
    <property type="match status" value="1"/>
</dbReference>
<dbReference type="Pfam" id="PF01614">
    <property type="entry name" value="IclR_C"/>
    <property type="match status" value="1"/>
</dbReference>
<protein>
    <recommendedName>
        <fullName evidence="4">HTH-type transcriptional repressor AllR</fullName>
    </recommendedName>
    <alternativeName>
        <fullName evidence="5">Negative regulator of allantoin and glyoxylate utilization operons</fullName>
    </alternativeName>
</protein>
<evidence type="ECO:0000313" key="8">
    <source>
        <dbReference type="EMBL" id="MFC0178942.1"/>
    </source>
</evidence>